<feature type="region of interest" description="Disordered" evidence="4">
    <location>
        <begin position="46"/>
        <end position="67"/>
    </location>
</feature>
<dbReference type="EMBL" id="LR862146">
    <property type="protein sequence ID" value="CAD1827647.1"/>
    <property type="molecule type" value="Genomic_DNA"/>
</dbReference>
<dbReference type="PANTHER" id="PTHR48409:SF1">
    <property type="entry name" value="GLYCOSYLTRANSFERASE FAMILY PROTEIN 64 C3"/>
    <property type="match status" value="1"/>
</dbReference>
<evidence type="ECO:0000313" key="6">
    <source>
        <dbReference type="EMBL" id="CAD1827647.1"/>
    </source>
</evidence>
<feature type="domain" description="Glycosyl transferase 64" evidence="5">
    <location>
        <begin position="109"/>
        <end position="252"/>
    </location>
</feature>
<evidence type="ECO:0000256" key="3">
    <source>
        <dbReference type="ARBA" id="ARBA00023157"/>
    </source>
</evidence>
<sequence length="367" mass="40084">MDLCSLSSDAPPPPSPPHPHPRRRRRRLLILRRWRRGGRRVRRGGSGVVAVVGPGGGDGARGRGDGADQRVLGAAAAPAPVGRRRLRRAPGRGVRGGALVQPLHPEALLRSPPMAPGVALHRSPDRSLNARFLPRRAIRTRVVAVCDDDVALPPRALSFALALFRSRSRSPSSPAPLVGFFGRAHDLDPARREWVYAARRDRYSILLAKFLLLPAPLLRHYSCAPELAPARRVVDRARNCEDILMSFVAAMDGAELVLVEGKGLRDWGDPRNRPRGREELALGFNGSDGGGGGGGGSGGDEEEGMERVGLSSRGEEHWRKRGECIREFHRVLGEMPLRYYYGRVVEGVEEQGLCNKGGKLVPCDNWD</sequence>
<feature type="compositionally biased region" description="Gly residues" evidence="4">
    <location>
        <begin position="286"/>
        <end position="298"/>
    </location>
</feature>
<feature type="region of interest" description="Disordered" evidence="4">
    <location>
        <begin position="1"/>
        <end position="25"/>
    </location>
</feature>
<organism evidence="6">
    <name type="scientific">Ananas comosus var. bracteatus</name>
    <name type="common">red pineapple</name>
    <dbReference type="NCBI Taxonomy" id="296719"/>
    <lineage>
        <taxon>Eukaryota</taxon>
        <taxon>Viridiplantae</taxon>
        <taxon>Streptophyta</taxon>
        <taxon>Embryophyta</taxon>
        <taxon>Tracheophyta</taxon>
        <taxon>Spermatophyta</taxon>
        <taxon>Magnoliopsida</taxon>
        <taxon>Liliopsida</taxon>
        <taxon>Poales</taxon>
        <taxon>Bromeliaceae</taxon>
        <taxon>Bromelioideae</taxon>
        <taxon>Ananas</taxon>
    </lineage>
</organism>
<evidence type="ECO:0000256" key="4">
    <source>
        <dbReference type="SAM" id="MobiDB-lite"/>
    </source>
</evidence>
<name>A0A6V7P9X9_ANACO</name>
<dbReference type="Gene3D" id="3.90.550.10">
    <property type="entry name" value="Spore Coat Polysaccharide Biosynthesis Protein SpsA, Chain A"/>
    <property type="match status" value="1"/>
</dbReference>
<feature type="compositionally biased region" description="Basic and acidic residues" evidence="4">
    <location>
        <begin position="268"/>
        <end position="280"/>
    </location>
</feature>
<dbReference type="GO" id="GO:0016757">
    <property type="term" value="F:glycosyltransferase activity"/>
    <property type="evidence" value="ECO:0007669"/>
    <property type="project" value="InterPro"/>
</dbReference>
<evidence type="ECO:0000259" key="5">
    <source>
        <dbReference type="Pfam" id="PF09258"/>
    </source>
</evidence>
<comment type="similarity">
    <text evidence="1">Belongs to the glycosyltransferase 64 family.</text>
</comment>
<dbReference type="InterPro" id="IPR053318">
    <property type="entry name" value="GT64"/>
</dbReference>
<evidence type="ECO:0000256" key="2">
    <source>
        <dbReference type="ARBA" id="ARBA00022679"/>
    </source>
</evidence>
<accession>A0A6V7P9X9</accession>
<dbReference type="Pfam" id="PF09258">
    <property type="entry name" value="Glyco_transf_64"/>
    <property type="match status" value="2"/>
</dbReference>
<feature type="region of interest" description="Disordered" evidence="4">
    <location>
        <begin position="268"/>
        <end position="312"/>
    </location>
</feature>
<keyword evidence="2" id="KW-0808">Transferase</keyword>
<reference evidence="6" key="1">
    <citation type="submission" date="2020-07" db="EMBL/GenBank/DDBJ databases">
        <authorList>
            <person name="Lin J."/>
        </authorList>
    </citation>
    <scope>NUCLEOTIDE SEQUENCE</scope>
</reference>
<dbReference type="InterPro" id="IPR015338">
    <property type="entry name" value="GT64_dom"/>
</dbReference>
<dbReference type="InterPro" id="IPR029044">
    <property type="entry name" value="Nucleotide-diphossugar_trans"/>
</dbReference>
<gene>
    <name evidence="6" type="ORF">CB5_LOCUS10858</name>
</gene>
<dbReference type="GO" id="GO:0016020">
    <property type="term" value="C:membrane"/>
    <property type="evidence" value="ECO:0007669"/>
    <property type="project" value="InterPro"/>
</dbReference>
<proteinExistence type="inferred from homology"/>
<dbReference type="SUPFAM" id="SSF53448">
    <property type="entry name" value="Nucleotide-diphospho-sugar transferases"/>
    <property type="match status" value="1"/>
</dbReference>
<dbReference type="AlphaFoldDB" id="A0A6V7P9X9"/>
<dbReference type="PANTHER" id="PTHR48409">
    <property type="entry name" value="GLYCOSYLTRANSFERASE FAMILY PROTEIN 64 C3"/>
    <property type="match status" value="1"/>
</dbReference>
<protein>
    <recommendedName>
        <fullName evidence="5">Glycosyl transferase 64 domain-containing protein</fullName>
    </recommendedName>
</protein>
<evidence type="ECO:0000256" key="1">
    <source>
        <dbReference type="ARBA" id="ARBA00008700"/>
    </source>
</evidence>
<feature type="domain" description="Glycosyl transferase 64" evidence="5">
    <location>
        <begin position="301"/>
        <end position="344"/>
    </location>
</feature>
<keyword evidence="3" id="KW-1015">Disulfide bond</keyword>